<feature type="domain" description="C2" evidence="4">
    <location>
        <begin position="1"/>
        <end position="103"/>
    </location>
</feature>
<dbReference type="SUPFAM" id="SSF49562">
    <property type="entry name" value="C2 domain (Calcium/lipid-binding domain, CaLB)"/>
    <property type="match status" value="1"/>
</dbReference>
<dbReference type="AlphaFoldDB" id="A0AAU9IKX6"/>
<reference evidence="5" key="1">
    <citation type="submission" date="2021-09" db="EMBL/GenBank/DDBJ databases">
        <authorList>
            <consortium name="AG Swart"/>
            <person name="Singh M."/>
            <person name="Singh A."/>
            <person name="Seah K."/>
            <person name="Emmerich C."/>
        </authorList>
    </citation>
    <scope>NUCLEOTIDE SEQUENCE</scope>
    <source>
        <strain evidence="5">ATCC30299</strain>
    </source>
</reference>
<dbReference type="PANTHER" id="PTHR46502">
    <property type="entry name" value="C2 DOMAIN-CONTAINING"/>
    <property type="match status" value="1"/>
</dbReference>
<dbReference type="PANTHER" id="PTHR46502:SF2">
    <property type="entry name" value="16 KDA PHLOEM PROTEIN 2"/>
    <property type="match status" value="1"/>
</dbReference>
<comment type="caution">
    <text evidence="5">The sequence shown here is derived from an EMBL/GenBank/DDBJ whole genome shotgun (WGS) entry which is preliminary data.</text>
</comment>
<evidence type="ECO:0000256" key="1">
    <source>
        <dbReference type="ARBA" id="ARBA00022723"/>
    </source>
</evidence>
<proteinExistence type="predicted"/>
<evidence type="ECO:0000259" key="4">
    <source>
        <dbReference type="PROSITE" id="PS50004"/>
    </source>
</evidence>
<accession>A0AAU9IKX6</accession>
<feature type="region of interest" description="Disordered" evidence="3">
    <location>
        <begin position="168"/>
        <end position="188"/>
    </location>
</feature>
<dbReference type="PROSITE" id="PS50004">
    <property type="entry name" value="C2"/>
    <property type="match status" value="1"/>
</dbReference>
<protein>
    <recommendedName>
        <fullName evidence="4">C2 domain-containing protein</fullName>
    </recommendedName>
</protein>
<evidence type="ECO:0000313" key="6">
    <source>
        <dbReference type="Proteomes" id="UP001162131"/>
    </source>
</evidence>
<dbReference type="GO" id="GO:0046872">
    <property type="term" value="F:metal ion binding"/>
    <property type="evidence" value="ECO:0007669"/>
    <property type="project" value="UniProtKB-KW"/>
</dbReference>
<keyword evidence="6" id="KW-1185">Reference proteome</keyword>
<sequence length="188" mass="21462">MEKSGILYIKPISAKLVRDVEMLGIMSPYCEIKIDDQIFSTKVCESGGTNPHWSDEFIFKISGENHIKLTVIDRRTIKGDQEIGSATIPLENIFTTNILEDWIGIYHENENAGQIRIYMKFSPGSQEFPSKIGNIEPKLIGFEHEKETHPLHDFTLPPKHETKAQLEEFSGGLTDTDPLLKFERRKTD</sequence>
<evidence type="ECO:0000256" key="3">
    <source>
        <dbReference type="SAM" id="MobiDB-lite"/>
    </source>
</evidence>
<dbReference type="SMART" id="SM00239">
    <property type="entry name" value="C2"/>
    <property type="match status" value="1"/>
</dbReference>
<evidence type="ECO:0000256" key="2">
    <source>
        <dbReference type="ARBA" id="ARBA00022837"/>
    </source>
</evidence>
<gene>
    <name evidence="5" type="ORF">BSTOLATCC_MIC13225</name>
</gene>
<dbReference type="EMBL" id="CAJZBQ010000013">
    <property type="protein sequence ID" value="CAG9315455.1"/>
    <property type="molecule type" value="Genomic_DNA"/>
</dbReference>
<dbReference type="InterPro" id="IPR035892">
    <property type="entry name" value="C2_domain_sf"/>
</dbReference>
<evidence type="ECO:0000313" key="5">
    <source>
        <dbReference type="EMBL" id="CAG9315455.1"/>
    </source>
</evidence>
<name>A0AAU9IKX6_9CILI</name>
<dbReference type="Proteomes" id="UP001162131">
    <property type="component" value="Unassembled WGS sequence"/>
</dbReference>
<feature type="compositionally biased region" description="Basic and acidic residues" evidence="3">
    <location>
        <begin position="178"/>
        <end position="188"/>
    </location>
</feature>
<dbReference type="Gene3D" id="2.60.40.150">
    <property type="entry name" value="C2 domain"/>
    <property type="match status" value="1"/>
</dbReference>
<keyword evidence="1" id="KW-0479">Metal-binding</keyword>
<keyword evidence="2" id="KW-0106">Calcium</keyword>
<organism evidence="5 6">
    <name type="scientific">Blepharisma stoltei</name>
    <dbReference type="NCBI Taxonomy" id="1481888"/>
    <lineage>
        <taxon>Eukaryota</taxon>
        <taxon>Sar</taxon>
        <taxon>Alveolata</taxon>
        <taxon>Ciliophora</taxon>
        <taxon>Postciliodesmatophora</taxon>
        <taxon>Heterotrichea</taxon>
        <taxon>Heterotrichida</taxon>
        <taxon>Blepharismidae</taxon>
        <taxon>Blepharisma</taxon>
    </lineage>
</organism>
<dbReference type="InterPro" id="IPR000008">
    <property type="entry name" value="C2_dom"/>
</dbReference>
<dbReference type="Pfam" id="PF00168">
    <property type="entry name" value="C2"/>
    <property type="match status" value="1"/>
</dbReference>